<feature type="region of interest" description="Disordered" evidence="1">
    <location>
        <begin position="82"/>
        <end position="101"/>
    </location>
</feature>
<gene>
    <name evidence="2" type="ORF">DFR59_103192</name>
</gene>
<dbReference type="InterPro" id="IPR019076">
    <property type="entry name" value="Spore_lipoprot_YhcN/YlaJ-like"/>
</dbReference>
<dbReference type="Pfam" id="PF09580">
    <property type="entry name" value="Spore_YhcN_YlaJ"/>
    <property type="match status" value="1"/>
</dbReference>
<feature type="region of interest" description="Disordered" evidence="1">
    <location>
        <begin position="43"/>
        <end position="64"/>
    </location>
</feature>
<feature type="compositionally biased region" description="Basic and acidic residues" evidence="1">
    <location>
        <begin position="50"/>
        <end position="64"/>
    </location>
</feature>
<organism evidence="2 3">
    <name type="scientific">Falsibacillus pallidus</name>
    <dbReference type="NCBI Taxonomy" id="493781"/>
    <lineage>
        <taxon>Bacteria</taxon>
        <taxon>Bacillati</taxon>
        <taxon>Bacillota</taxon>
        <taxon>Bacilli</taxon>
        <taxon>Bacillales</taxon>
        <taxon>Bacillaceae</taxon>
        <taxon>Falsibacillus</taxon>
    </lineage>
</organism>
<evidence type="ECO:0000313" key="3">
    <source>
        <dbReference type="Proteomes" id="UP000255326"/>
    </source>
</evidence>
<dbReference type="AlphaFoldDB" id="A0A370GKF4"/>
<dbReference type="EMBL" id="QQAY01000003">
    <property type="protein sequence ID" value="RDI44127.1"/>
    <property type="molecule type" value="Genomic_DNA"/>
</dbReference>
<comment type="caution">
    <text evidence="2">The sequence shown here is derived from an EMBL/GenBank/DDBJ whole genome shotgun (WGS) entry which is preliminary data.</text>
</comment>
<protein>
    <submittedName>
        <fullName evidence="2">Spore cortex protein</fullName>
    </submittedName>
</protein>
<name>A0A370GKF4_9BACI</name>
<dbReference type="PROSITE" id="PS51257">
    <property type="entry name" value="PROKAR_LIPOPROTEIN"/>
    <property type="match status" value="1"/>
</dbReference>
<evidence type="ECO:0000313" key="2">
    <source>
        <dbReference type="EMBL" id="RDI44127.1"/>
    </source>
</evidence>
<sequence length="244" mass="27493">MEKKYLVWPLSVLIAGGLAGCGANESAKQQRYSDTYEPLGYYSNSGHGGDVNDHNDGPLTEWMDHSVGKEGKDIRAQKQKYLQVKDEDGNPQNPSRPLSEYDRNFFHRDNRFSYGDANYHGHLDDNTRKAKSSYYTSYEGELSEKIGNVASRVKNVNDVRSVTYGSNVLIAVDLEDYSKEEQTKAKIKKAVAPYLHGRSATVVTDEGTFSRIRNMDNDLRDGGPGQSIDMDMKDLFRTLTNKMK</sequence>
<keyword evidence="3" id="KW-1185">Reference proteome</keyword>
<accession>A0A370GKF4</accession>
<dbReference type="Proteomes" id="UP000255326">
    <property type="component" value="Unassembled WGS sequence"/>
</dbReference>
<dbReference type="RefSeq" id="WP_114745010.1">
    <property type="nucleotide sequence ID" value="NZ_QQAY01000003.1"/>
</dbReference>
<proteinExistence type="predicted"/>
<reference evidence="2 3" key="1">
    <citation type="submission" date="2018-07" db="EMBL/GenBank/DDBJ databases">
        <title>Genomic Encyclopedia of Type Strains, Phase IV (KMG-IV): sequencing the most valuable type-strain genomes for metagenomic binning, comparative biology and taxonomic classification.</title>
        <authorList>
            <person name="Goeker M."/>
        </authorList>
    </citation>
    <scope>NUCLEOTIDE SEQUENCE [LARGE SCALE GENOMIC DNA]</scope>
    <source>
        <strain evidence="2 3">DSM 25281</strain>
    </source>
</reference>
<dbReference type="OrthoDB" id="2988958at2"/>
<evidence type="ECO:0000256" key="1">
    <source>
        <dbReference type="SAM" id="MobiDB-lite"/>
    </source>
</evidence>